<dbReference type="Proteomes" id="UP001161064">
    <property type="component" value="Unassembled WGS sequence"/>
</dbReference>
<evidence type="ECO:0000313" key="2">
    <source>
        <dbReference type="Proteomes" id="UP001161064"/>
    </source>
</evidence>
<evidence type="ECO:0000313" key="1">
    <source>
        <dbReference type="EMBL" id="GIU68080.1"/>
    </source>
</evidence>
<comment type="caution">
    <text evidence="1">The sequence shown here is derived from an EMBL/GenBank/DDBJ whole genome shotgun (WGS) entry which is preliminary data.</text>
</comment>
<name>A0ABQ4PYL7_9PROT</name>
<sequence>MPKSSIWPKEIKGNRVDLALVIPEYFDASTPVKVSIRKTFSIPTYVAHFDDGKTARGKIAFWHRTSNLVADKGEIGLSFQFSPVLAGSMFSDPDLQNVGALAIAKAKMDSQNKLTGFYVWQVGCSEMLESKREARLDLNKAEDLNTHISESCELSSVAEAIEKSAKLEFDEEAAVFYQVVKK</sequence>
<organism evidence="1 2">
    <name type="scientific">Candidatus Phycosocius spiralis</name>
    <dbReference type="NCBI Taxonomy" id="2815099"/>
    <lineage>
        <taxon>Bacteria</taxon>
        <taxon>Pseudomonadati</taxon>
        <taxon>Pseudomonadota</taxon>
        <taxon>Alphaproteobacteria</taxon>
        <taxon>Caulobacterales</taxon>
        <taxon>Caulobacterales incertae sedis</taxon>
        <taxon>Candidatus Phycosocius</taxon>
    </lineage>
</organism>
<reference evidence="1" key="1">
    <citation type="submission" date="2021-05" db="EMBL/GenBank/DDBJ databases">
        <authorList>
            <person name="Tanabe Y."/>
        </authorList>
    </citation>
    <scope>NUCLEOTIDE SEQUENCE</scope>
    <source>
        <strain evidence="1">BOTRYCO-1</strain>
    </source>
</reference>
<keyword evidence="2" id="KW-1185">Reference proteome</keyword>
<reference evidence="1" key="2">
    <citation type="journal article" date="2023" name="ISME Commun">
        <title>Characterization of a bloom-associated alphaproteobacterial lineage, 'Candidatus Phycosocius': insights into freshwater algal-bacterial interactions.</title>
        <authorList>
            <person name="Tanabe Y."/>
            <person name="Yamaguchi H."/>
            <person name="Yoshida M."/>
            <person name="Kai A."/>
            <person name="Okazaki Y."/>
        </authorList>
    </citation>
    <scope>NUCLEOTIDE SEQUENCE</scope>
    <source>
        <strain evidence="1">BOTRYCO-1</strain>
    </source>
</reference>
<gene>
    <name evidence="1" type="ORF">PsB1_2234</name>
</gene>
<dbReference type="EMBL" id="BPFZ01000019">
    <property type="protein sequence ID" value="GIU68080.1"/>
    <property type="molecule type" value="Genomic_DNA"/>
</dbReference>
<proteinExistence type="predicted"/>
<protein>
    <submittedName>
        <fullName evidence="1">Uncharacterized protein</fullName>
    </submittedName>
</protein>
<accession>A0ABQ4PYL7</accession>